<dbReference type="Proteomes" id="UP000562929">
    <property type="component" value="Unassembled WGS sequence"/>
</dbReference>
<feature type="region of interest" description="Disordered" evidence="1">
    <location>
        <begin position="46"/>
        <end position="67"/>
    </location>
</feature>
<organism evidence="2 3">
    <name type="scientific">Ophiocordyceps camponoti-floridani</name>
    <dbReference type="NCBI Taxonomy" id="2030778"/>
    <lineage>
        <taxon>Eukaryota</taxon>
        <taxon>Fungi</taxon>
        <taxon>Dikarya</taxon>
        <taxon>Ascomycota</taxon>
        <taxon>Pezizomycotina</taxon>
        <taxon>Sordariomycetes</taxon>
        <taxon>Hypocreomycetidae</taxon>
        <taxon>Hypocreales</taxon>
        <taxon>Ophiocordycipitaceae</taxon>
        <taxon>Ophiocordyceps</taxon>
    </lineage>
</organism>
<protein>
    <submittedName>
        <fullName evidence="2">Uncharacterized protein</fullName>
    </submittedName>
</protein>
<reference evidence="2 3" key="1">
    <citation type="journal article" date="2020" name="G3 (Bethesda)">
        <title>Genetic Underpinnings of Host Manipulation by Ophiocordyceps as Revealed by Comparative Transcriptomics.</title>
        <authorList>
            <person name="Will I."/>
            <person name="Das B."/>
            <person name="Trinh T."/>
            <person name="Brachmann A."/>
            <person name="Ohm R.A."/>
            <person name="de Bekker C."/>
        </authorList>
    </citation>
    <scope>NUCLEOTIDE SEQUENCE [LARGE SCALE GENOMIC DNA]</scope>
    <source>
        <strain evidence="2 3">EC05</strain>
    </source>
</reference>
<proteinExistence type="predicted"/>
<dbReference type="EMBL" id="JAACLJ010000002">
    <property type="protein sequence ID" value="KAF4591960.1"/>
    <property type="molecule type" value="Genomic_DNA"/>
</dbReference>
<gene>
    <name evidence="2" type="ORF">GQ602_002259</name>
</gene>
<sequence length="84" mass="9369">MTRRRTTDDEQAANALDGLKMSDLSLSASLERPCARRYMRDIAVDDAPPSRSEYRHPLNPYGSTPPPNAAARLGWDGGRWILIV</sequence>
<evidence type="ECO:0000313" key="3">
    <source>
        <dbReference type="Proteomes" id="UP000562929"/>
    </source>
</evidence>
<accession>A0A8H4QA63</accession>
<dbReference type="AlphaFoldDB" id="A0A8H4QA63"/>
<keyword evidence="3" id="KW-1185">Reference proteome</keyword>
<evidence type="ECO:0000313" key="2">
    <source>
        <dbReference type="EMBL" id="KAF4591960.1"/>
    </source>
</evidence>
<evidence type="ECO:0000256" key="1">
    <source>
        <dbReference type="SAM" id="MobiDB-lite"/>
    </source>
</evidence>
<comment type="caution">
    <text evidence="2">The sequence shown here is derived from an EMBL/GenBank/DDBJ whole genome shotgun (WGS) entry which is preliminary data.</text>
</comment>
<name>A0A8H4QA63_9HYPO</name>